<dbReference type="AlphaFoldDB" id="A0A382VDR8"/>
<organism evidence="10">
    <name type="scientific">marine metagenome</name>
    <dbReference type="NCBI Taxonomy" id="408172"/>
    <lineage>
        <taxon>unclassified sequences</taxon>
        <taxon>metagenomes</taxon>
        <taxon>ecological metagenomes</taxon>
    </lineage>
</organism>
<evidence type="ECO:0000313" key="10">
    <source>
        <dbReference type="EMBL" id="SVD44666.1"/>
    </source>
</evidence>
<keyword evidence="4 8" id="KW-1133">Transmembrane helix</keyword>
<dbReference type="GO" id="GO:0005385">
    <property type="term" value="F:zinc ion transmembrane transporter activity"/>
    <property type="evidence" value="ECO:0007669"/>
    <property type="project" value="InterPro"/>
</dbReference>
<evidence type="ECO:0000256" key="5">
    <source>
        <dbReference type="ARBA" id="ARBA00023065"/>
    </source>
</evidence>
<dbReference type="NCBIfam" id="TIGR01297">
    <property type="entry name" value="CDF"/>
    <property type="match status" value="1"/>
</dbReference>
<evidence type="ECO:0000256" key="7">
    <source>
        <dbReference type="SAM" id="MobiDB-lite"/>
    </source>
</evidence>
<keyword evidence="5" id="KW-0406">Ion transport</keyword>
<evidence type="ECO:0000256" key="4">
    <source>
        <dbReference type="ARBA" id="ARBA00022989"/>
    </source>
</evidence>
<dbReference type="Pfam" id="PF01545">
    <property type="entry name" value="Cation_efflux"/>
    <property type="match status" value="1"/>
</dbReference>
<feature type="transmembrane region" description="Helical" evidence="8">
    <location>
        <begin position="80"/>
        <end position="100"/>
    </location>
</feature>
<sequence length="173" mass="19133">MSGHHHHHSVDDDSEQKTRIVVIITLVTMIVEIYAGIITNSMGLLADGWHMGTHAAALGITLYAYYYARTEISVKDKRDSVMALGGFASAIVLGLVALYIGYESIDKIINPTEIKFTEAIVVAILGLLVNIACANILGIENHHHEHHHDHDHDHDHGHDHDDKEPERGTWGVV</sequence>
<evidence type="ECO:0000256" key="3">
    <source>
        <dbReference type="ARBA" id="ARBA00022692"/>
    </source>
</evidence>
<dbReference type="PANTHER" id="PTHR45755">
    <property type="match status" value="1"/>
</dbReference>
<evidence type="ECO:0000256" key="6">
    <source>
        <dbReference type="ARBA" id="ARBA00023136"/>
    </source>
</evidence>
<reference evidence="10" key="1">
    <citation type="submission" date="2018-05" db="EMBL/GenBank/DDBJ databases">
        <authorList>
            <person name="Lanie J.A."/>
            <person name="Ng W.-L."/>
            <person name="Kazmierczak K.M."/>
            <person name="Andrzejewski T.M."/>
            <person name="Davidsen T.M."/>
            <person name="Wayne K.J."/>
            <person name="Tettelin H."/>
            <person name="Glass J.I."/>
            <person name="Rusch D."/>
            <person name="Podicherti R."/>
            <person name="Tsui H.-C.T."/>
            <person name="Winkler M.E."/>
        </authorList>
    </citation>
    <scope>NUCLEOTIDE SEQUENCE</scope>
</reference>
<dbReference type="InterPro" id="IPR045316">
    <property type="entry name" value="Msc2-like"/>
</dbReference>
<feature type="non-terminal residue" evidence="10">
    <location>
        <position position="173"/>
    </location>
</feature>
<protein>
    <recommendedName>
        <fullName evidence="9">Cation efflux protein transmembrane domain-containing protein</fullName>
    </recommendedName>
</protein>
<evidence type="ECO:0000256" key="1">
    <source>
        <dbReference type="ARBA" id="ARBA00004141"/>
    </source>
</evidence>
<dbReference type="InterPro" id="IPR058533">
    <property type="entry name" value="Cation_efflux_TM"/>
</dbReference>
<feature type="region of interest" description="Disordered" evidence="7">
    <location>
        <begin position="145"/>
        <end position="173"/>
    </location>
</feature>
<feature type="transmembrane region" description="Helical" evidence="8">
    <location>
        <begin position="120"/>
        <end position="139"/>
    </location>
</feature>
<name>A0A382VDR8_9ZZZZ</name>
<keyword evidence="3 8" id="KW-0812">Transmembrane</keyword>
<feature type="domain" description="Cation efflux protein transmembrane" evidence="9">
    <location>
        <begin position="20"/>
        <end position="144"/>
    </location>
</feature>
<dbReference type="GO" id="GO:0006882">
    <property type="term" value="P:intracellular zinc ion homeostasis"/>
    <property type="evidence" value="ECO:0007669"/>
    <property type="project" value="InterPro"/>
</dbReference>
<keyword evidence="6 8" id="KW-0472">Membrane</keyword>
<dbReference type="InterPro" id="IPR027469">
    <property type="entry name" value="Cation_efflux_TMD_sf"/>
</dbReference>
<feature type="transmembrane region" description="Helical" evidence="8">
    <location>
        <begin position="49"/>
        <end position="68"/>
    </location>
</feature>
<feature type="transmembrane region" description="Helical" evidence="8">
    <location>
        <begin position="20"/>
        <end position="37"/>
    </location>
</feature>
<evidence type="ECO:0000256" key="8">
    <source>
        <dbReference type="SAM" id="Phobius"/>
    </source>
</evidence>
<dbReference type="EMBL" id="UINC01151201">
    <property type="protein sequence ID" value="SVD44666.1"/>
    <property type="molecule type" value="Genomic_DNA"/>
</dbReference>
<gene>
    <name evidence="10" type="ORF">METZ01_LOCUS397520</name>
</gene>
<accession>A0A382VDR8</accession>
<dbReference type="Gene3D" id="1.20.1510.10">
    <property type="entry name" value="Cation efflux protein transmembrane domain"/>
    <property type="match status" value="1"/>
</dbReference>
<keyword evidence="2" id="KW-0813">Transport</keyword>
<dbReference type="PANTHER" id="PTHR45755:SF4">
    <property type="entry name" value="ZINC TRANSPORTER 7"/>
    <property type="match status" value="1"/>
</dbReference>
<proteinExistence type="predicted"/>
<evidence type="ECO:0000259" key="9">
    <source>
        <dbReference type="Pfam" id="PF01545"/>
    </source>
</evidence>
<feature type="compositionally biased region" description="Basic and acidic residues" evidence="7">
    <location>
        <begin position="145"/>
        <end position="167"/>
    </location>
</feature>
<comment type="subcellular location">
    <subcellularLocation>
        <location evidence="1">Membrane</location>
        <topology evidence="1">Multi-pass membrane protein</topology>
    </subcellularLocation>
</comment>
<dbReference type="SUPFAM" id="SSF161111">
    <property type="entry name" value="Cation efflux protein transmembrane domain-like"/>
    <property type="match status" value="1"/>
</dbReference>
<dbReference type="GO" id="GO:0016020">
    <property type="term" value="C:membrane"/>
    <property type="evidence" value="ECO:0007669"/>
    <property type="project" value="UniProtKB-SubCell"/>
</dbReference>
<dbReference type="InterPro" id="IPR002524">
    <property type="entry name" value="Cation_efflux"/>
</dbReference>
<evidence type="ECO:0000256" key="2">
    <source>
        <dbReference type="ARBA" id="ARBA00022448"/>
    </source>
</evidence>